<proteinExistence type="predicted"/>
<name>A0A5B7IHF3_PORTR</name>
<keyword evidence="3" id="KW-1185">Reference proteome</keyword>
<evidence type="ECO:0000256" key="1">
    <source>
        <dbReference type="SAM" id="MobiDB-lite"/>
    </source>
</evidence>
<reference evidence="2 3" key="1">
    <citation type="submission" date="2019-05" db="EMBL/GenBank/DDBJ databases">
        <title>Another draft genome of Portunus trituberculatus and its Hox gene families provides insights of decapod evolution.</title>
        <authorList>
            <person name="Jeong J.-H."/>
            <person name="Song I."/>
            <person name="Kim S."/>
            <person name="Choi T."/>
            <person name="Kim D."/>
            <person name="Ryu S."/>
            <person name="Kim W."/>
        </authorList>
    </citation>
    <scope>NUCLEOTIDE SEQUENCE [LARGE SCALE GENOMIC DNA]</scope>
    <source>
        <tissue evidence="2">Muscle</tissue>
    </source>
</reference>
<dbReference type="AlphaFoldDB" id="A0A5B7IHF3"/>
<accession>A0A5B7IHF3</accession>
<dbReference type="Proteomes" id="UP000324222">
    <property type="component" value="Unassembled WGS sequence"/>
</dbReference>
<evidence type="ECO:0000313" key="2">
    <source>
        <dbReference type="EMBL" id="MPC81703.1"/>
    </source>
</evidence>
<sequence length="67" mass="8267">MQQWERDNYLPRKPLDKHEEQDSEQRNTHVVQMPHESEMTGALRLSTIKENRGWPWREHSPIACWWR</sequence>
<organism evidence="2 3">
    <name type="scientific">Portunus trituberculatus</name>
    <name type="common">Swimming crab</name>
    <name type="synonym">Neptunus trituberculatus</name>
    <dbReference type="NCBI Taxonomy" id="210409"/>
    <lineage>
        <taxon>Eukaryota</taxon>
        <taxon>Metazoa</taxon>
        <taxon>Ecdysozoa</taxon>
        <taxon>Arthropoda</taxon>
        <taxon>Crustacea</taxon>
        <taxon>Multicrustacea</taxon>
        <taxon>Malacostraca</taxon>
        <taxon>Eumalacostraca</taxon>
        <taxon>Eucarida</taxon>
        <taxon>Decapoda</taxon>
        <taxon>Pleocyemata</taxon>
        <taxon>Brachyura</taxon>
        <taxon>Eubrachyura</taxon>
        <taxon>Portunoidea</taxon>
        <taxon>Portunidae</taxon>
        <taxon>Portuninae</taxon>
        <taxon>Portunus</taxon>
    </lineage>
</organism>
<comment type="caution">
    <text evidence="2">The sequence shown here is derived from an EMBL/GenBank/DDBJ whole genome shotgun (WGS) entry which is preliminary data.</text>
</comment>
<evidence type="ECO:0000313" key="3">
    <source>
        <dbReference type="Proteomes" id="UP000324222"/>
    </source>
</evidence>
<feature type="region of interest" description="Disordered" evidence="1">
    <location>
        <begin position="1"/>
        <end position="41"/>
    </location>
</feature>
<gene>
    <name evidence="2" type="ORF">E2C01_076335</name>
</gene>
<feature type="compositionally biased region" description="Basic and acidic residues" evidence="1">
    <location>
        <begin position="1"/>
        <end position="27"/>
    </location>
</feature>
<dbReference type="EMBL" id="VSRR010057718">
    <property type="protein sequence ID" value="MPC81703.1"/>
    <property type="molecule type" value="Genomic_DNA"/>
</dbReference>
<protein>
    <submittedName>
        <fullName evidence="2">Uncharacterized protein</fullName>
    </submittedName>
</protein>